<keyword evidence="2" id="KW-1185">Reference proteome</keyword>
<proteinExistence type="predicted"/>
<accession>A0A1I3U527</accession>
<evidence type="ECO:0000313" key="2">
    <source>
        <dbReference type="Proteomes" id="UP000198928"/>
    </source>
</evidence>
<protein>
    <submittedName>
        <fullName evidence="1">Uncharacterized protein</fullName>
    </submittedName>
</protein>
<name>A0A1I3U527_9ACTN</name>
<dbReference type="AlphaFoldDB" id="A0A1I3U527"/>
<sequence length="99" mass="10343">MQTSPTAPPAAASAVTDALADIATVMGTIGRALPISTALPRPETAEKLVAGPAVPLRLLPTAVPHICPVRATTVADRVRPPAVDCRWLLRHLTPEEPAR</sequence>
<gene>
    <name evidence="1" type="ORF">SAMN05192584_101283</name>
</gene>
<evidence type="ECO:0000313" key="1">
    <source>
        <dbReference type="EMBL" id="SFJ77853.1"/>
    </source>
</evidence>
<organism evidence="1 2">
    <name type="scientific">Streptomyces pini</name>
    <dbReference type="NCBI Taxonomy" id="1520580"/>
    <lineage>
        <taxon>Bacteria</taxon>
        <taxon>Bacillati</taxon>
        <taxon>Actinomycetota</taxon>
        <taxon>Actinomycetes</taxon>
        <taxon>Kitasatosporales</taxon>
        <taxon>Streptomycetaceae</taxon>
        <taxon>Streptomyces</taxon>
    </lineage>
</organism>
<dbReference type="Proteomes" id="UP000198928">
    <property type="component" value="Unassembled WGS sequence"/>
</dbReference>
<reference evidence="2" key="1">
    <citation type="submission" date="2016-10" db="EMBL/GenBank/DDBJ databases">
        <authorList>
            <person name="Varghese N."/>
            <person name="Submissions S."/>
        </authorList>
    </citation>
    <scope>NUCLEOTIDE SEQUENCE [LARGE SCALE GENOMIC DNA]</scope>
    <source>
        <strain evidence="2">PL19</strain>
    </source>
</reference>
<dbReference type="EMBL" id="FOSG01000001">
    <property type="protein sequence ID" value="SFJ77853.1"/>
    <property type="molecule type" value="Genomic_DNA"/>
</dbReference>